<proteinExistence type="predicted"/>
<dbReference type="Proteomes" id="UP000691718">
    <property type="component" value="Unassembled WGS sequence"/>
</dbReference>
<evidence type="ECO:0000313" key="2">
    <source>
        <dbReference type="EMBL" id="CAG4931123.1"/>
    </source>
</evidence>
<evidence type="ECO:0000313" key="3">
    <source>
        <dbReference type="Proteomes" id="UP000691718"/>
    </source>
</evidence>
<dbReference type="EMBL" id="CAJQZP010000008">
    <property type="protein sequence ID" value="CAG4931123.1"/>
    <property type="molecule type" value="Genomic_DNA"/>
</dbReference>
<feature type="compositionally biased region" description="Basic residues" evidence="1">
    <location>
        <begin position="17"/>
        <end position="32"/>
    </location>
</feature>
<evidence type="ECO:0000256" key="1">
    <source>
        <dbReference type="SAM" id="MobiDB-lite"/>
    </source>
</evidence>
<feature type="region of interest" description="Disordered" evidence="1">
    <location>
        <begin position="63"/>
        <end position="130"/>
    </location>
</feature>
<protein>
    <submittedName>
        <fullName evidence="2">(apollo) hypothetical protein</fullName>
    </submittedName>
</protein>
<gene>
    <name evidence="2" type="ORF">PAPOLLO_LOCUS295</name>
</gene>
<organism evidence="2 3">
    <name type="scientific">Parnassius apollo</name>
    <name type="common">Apollo butterfly</name>
    <name type="synonym">Papilio apollo</name>
    <dbReference type="NCBI Taxonomy" id="110799"/>
    <lineage>
        <taxon>Eukaryota</taxon>
        <taxon>Metazoa</taxon>
        <taxon>Ecdysozoa</taxon>
        <taxon>Arthropoda</taxon>
        <taxon>Hexapoda</taxon>
        <taxon>Insecta</taxon>
        <taxon>Pterygota</taxon>
        <taxon>Neoptera</taxon>
        <taxon>Endopterygota</taxon>
        <taxon>Lepidoptera</taxon>
        <taxon>Glossata</taxon>
        <taxon>Ditrysia</taxon>
        <taxon>Papilionoidea</taxon>
        <taxon>Papilionidae</taxon>
        <taxon>Parnassiinae</taxon>
        <taxon>Parnassini</taxon>
        <taxon>Parnassius</taxon>
        <taxon>Parnassius</taxon>
    </lineage>
</organism>
<feature type="compositionally biased region" description="Low complexity" evidence="1">
    <location>
        <begin position="97"/>
        <end position="112"/>
    </location>
</feature>
<comment type="caution">
    <text evidence="2">The sequence shown here is derived from an EMBL/GenBank/DDBJ whole genome shotgun (WGS) entry which is preliminary data.</text>
</comment>
<reference evidence="2" key="1">
    <citation type="submission" date="2021-04" db="EMBL/GenBank/DDBJ databases">
        <authorList>
            <person name="Tunstrom K."/>
        </authorList>
    </citation>
    <scope>NUCLEOTIDE SEQUENCE</scope>
</reference>
<accession>A0A8S3VZW5</accession>
<sequence>MPAQREHYLLYRRLLRQRPHRAQSGRRARTHQRSVETPPLTCRMMPAQRERYLLYRRLLRQRPHRAVSGRRAVDPSEVSGDSTSHPQDDAGAAGTLSVVPSAAPAATSPRSVGTPCLDPSEVSGDSTSQPQNYAVAVESIVCCTDRLCLSQFKERR</sequence>
<name>A0A8S3VZW5_PARAO</name>
<feature type="region of interest" description="Disordered" evidence="1">
    <location>
        <begin position="17"/>
        <end position="41"/>
    </location>
</feature>
<keyword evidence="3" id="KW-1185">Reference proteome</keyword>
<dbReference type="AlphaFoldDB" id="A0A8S3VZW5"/>